<dbReference type="Pfam" id="PF20256">
    <property type="entry name" value="MoCoBD_2"/>
    <property type="match status" value="1"/>
</dbReference>
<evidence type="ECO:0000256" key="3">
    <source>
        <dbReference type="ARBA" id="ARBA00006849"/>
    </source>
</evidence>
<feature type="active site" evidence="18">
    <location>
        <position position="1691"/>
    </location>
</feature>
<dbReference type="PROSITE" id="PS00559">
    <property type="entry name" value="MOLYBDOPTERIN_EUK"/>
    <property type="match status" value="1"/>
</dbReference>
<evidence type="ECO:0000259" key="20">
    <source>
        <dbReference type="PROSITE" id="PS51085"/>
    </source>
</evidence>
<dbReference type="InterPro" id="IPR006026">
    <property type="entry name" value="Peptidase_Metallo"/>
</dbReference>
<comment type="caution">
    <text evidence="18">Lacks conserved residue(s) required for the propagation of feature annotation.</text>
</comment>
<evidence type="ECO:0000256" key="13">
    <source>
        <dbReference type="ARBA" id="ARBA00023004"/>
    </source>
</evidence>
<dbReference type="InterPro" id="IPR036318">
    <property type="entry name" value="FAD-bd_PCMH-like_sf"/>
</dbReference>
<evidence type="ECO:0000256" key="10">
    <source>
        <dbReference type="ARBA" id="ARBA00022827"/>
    </source>
</evidence>
<dbReference type="Proteomes" id="UP000830375">
    <property type="component" value="Unassembled WGS sequence"/>
</dbReference>
<dbReference type="InterPro" id="IPR036884">
    <property type="entry name" value="2Fe-2S-bd_dom_sf"/>
</dbReference>
<dbReference type="InterPro" id="IPR036010">
    <property type="entry name" value="2Fe-2S_ferredoxin-like_sf"/>
</dbReference>
<dbReference type="InterPro" id="IPR022407">
    <property type="entry name" value="OxRdtase_Mopterin_BS"/>
</dbReference>
<comment type="cofactor">
    <cofactor evidence="17">
        <name>[2Fe-2S] cluster</name>
        <dbReference type="ChEBI" id="CHEBI:190135"/>
    </cofactor>
</comment>
<feature type="binding site" evidence="18">
    <location>
        <position position="1428"/>
    </location>
    <ligand>
        <name>Zn(2+)</name>
        <dbReference type="ChEBI" id="CHEBI:29105"/>
        <note>catalytic</note>
    </ligand>
</feature>
<dbReference type="SUPFAM" id="SSF56176">
    <property type="entry name" value="FAD-binding/transporter-associated domain-like"/>
    <property type="match status" value="1"/>
</dbReference>
<dbReference type="Pfam" id="PF00111">
    <property type="entry name" value="Fer2"/>
    <property type="match status" value="1"/>
</dbReference>
<dbReference type="Pfam" id="PF03450">
    <property type="entry name" value="CO_deh_flav_C"/>
    <property type="match status" value="1"/>
</dbReference>
<dbReference type="InterPro" id="IPR000674">
    <property type="entry name" value="Ald_Oxase/Xan_DH_a/b"/>
</dbReference>
<evidence type="ECO:0000259" key="22">
    <source>
        <dbReference type="PROSITE" id="PS51864"/>
    </source>
</evidence>
<dbReference type="InterPro" id="IPR016169">
    <property type="entry name" value="FAD-bd_PCMH_sub2"/>
</dbReference>
<evidence type="ECO:0000256" key="15">
    <source>
        <dbReference type="ARBA" id="ARBA00023049"/>
    </source>
</evidence>
<dbReference type="Gene3D" id="1.10.150.120">
    <property type="entry name" value="[2Fe-2S]-binding domain"/>
    <property type="match status" value="1"/>
</dbReference>
<evidence type="ECO:0000256" key="6">
    <source>
        <dbReference type="ARBA" id="ARBA00022670"/>
    </source>
</evidence>
<feature type="binding site" evidence="18">
    <location>
        <position position="2312"/>
    </location>
    <ligand>
        <name>Zn(2+)</name>
        <dbReference type="ChEBI" id="CHEBI:29105"/>
        <note>catalytic</note>
    </ligand>
</feature>
<evidence type="ECO:0000256" key="4">
    <source>
        <dbReference type="ARBA" id="ARBA00022505"/>
    </source>
</evidence>
<dbReference type="PROSITE" id="PS00197">
    <property type="entry name" value="2FE2S_FER_1"/>
    <property type="match status" value="1"/>
</dbReference>
<dbReference type="PROSITE" id="PS51864">
    <property type="entry name" value="ASTACIN"/>
    <property type="match status" value="4"/>
</dbReference>
<keyword evidence="7" id="KW-0001">2Fe-2S</keyword>
<evidence type="ECO:0000256" key="16">
    <source>
        <dbReference type="ARBA" id="ARBA00023157"/>
    </source>
</evidence>
<dbReference type="InterPro" id="IPR008274">
    <property type="entry name" value="AldOxase/xan_DH_MoCoBD1"/>
</dbReference>
<evidence type="ECO:0000256" key="8">
    <source>
        <dbReference type="ARBA" id="ARBA00022723"/>
    </source>
</evidence>
<evidence type="ECO:0000313" key="23">
    <source>
        <dbReference type="EMBL" id="KAI2650495.1"/>
    </source>
</evidence>
<feature type="binding site" evidence="18">
    <location>
        <position position="2049"/>
    </location>
    <ligand>
        <name>Zn(2+)</name>
        <dbReference type="ChEBI" id="CHEBI:29105"/>
        <note>catalytic</note>
    </ligand>
</feature>
<feature type="domain" description="Peptidase M12A" evidence="22">
    <location>
        <begin position="1329"/>
        <end position="1524"/>
    </location>
</feature>
<proteinExistence type="inferred from homology"/>
<dbReference type="PROSITE" id="PS51387">
    <property type="entry name" value="FAD_PCMH"/>
    <property type="match status" value="1"/>
</dbReference>
<dbReference type="InterPro" id="IPR016166">
    <property type="entry name" value="FAD-bd_PCMH"/>
</dbReference>
<dbReference type="SMART" id="SM01092">
    <property type="entry name" value="CO_deh_flav_C"/>
    <property type="match status" value="1"/>
</dbReference>
<dbReference type="Gene3D" id="3.30.365.10">
    <property type="entry name" value="Aldehyde oxidase/xanthine dehydrogenase, molybdopterin binding domain"/>
    <property type="match status" value="4"/>
</dbReference>
<dbReference type="PROSITE" id="PS51085">
    <property type="entry name" value="2FE2S_FER_2"/>
    <property type="match status" value="1"/>
</dbReference>
<evidence type="ECO:0000256" key="12">
    <source>
        <dbReference type="ARBA" id="ARBA00023002"/>
    </source>
</evidence>
<dbReference type="Gene3D" id="3.30.43.10">
    <property type="entry name" value="Uridine Diphospho-n-acetylenolpyruvylglucosamine Reductase, domain 2"/>
    <property type="match status" value="1"/>
</dbReference>
<dbReference type="InterPro" id="IPR034039">
    <property type="entry name" value="ZnMP_hatching_enz"/>
</dbReference>
<dbReference type="Gene3D" id="3.30.465.10">
    <property type="match status" value="1"/>
</dbReference>
<dbReference type="InterPro" id="IPR012675">
    <property type="entry name" value="Beta-grasp_dom_sf"/>
</dbReference>
<dbReference type="CDD" id="cd04283">
    <property type="entry name" value="ZnMc_hatching_enzyme"/>
    <property type="match status" value="4"/>
</dbReference>
<dbReference type="InterPro" id="IPR002888">
    <property type="entry name" value="2Fe-2S-bd"/>
</dbReference>
<dbReference type="Pfam" id="PF02738">
    <property type="entry name" value="MoCoBD_1"/>
    <property type="match status" value="1"/>
</dbReference>
<dbReference type="SMART" id="SM01008">
    <property type="entry name" value="Ald_Xan_dh_C"/>
    <property type="match status" value="1"/>
</dbReference>
<dbReference type="InterPro" id="IPR024079">
    <property type="entry name" value="MetalloPept_cat_dom_sf"/>
</dbReference>
<evidence type="ECO:0000256" key="11">
    <source>
        <dbReference type="ARBA" id="ARBA00022833"/>
    </source>
</evidence>
<feature type="binding site" evidence="18">
    <location>
        <position position="2055"/>
    </location>
    <ligand>
        <name>Zn(2+)</name>
        <dbReference type="ChEBI" id="CHEBI:29105"/>
        <note>catalytic</note>
    </ligand>
</feature>
<dbReference type="Pfam" id="PF01315">
    <property type="entry name" value="Ald_Xan_dh_C"/>
    <property type="match status" value="1"/>
</dbReference>
<name>A0ABQ8LIJ5_LABRO</name>
<comment type="similarity">
    <text evidence="3">Belongs to the xanthine dehydrogenase family.</text>
</comment>
<evidence type="ECO:0000256" key="2">
    <source>
        <dbReference type="ARBA" id="ARBA00001974"/>
    </source>
</evidence>
<comment type="cofactor">
    <cofactor evidence="2">
        <name>FAD</name>
        <dbReference type="ChEBI" id="CHEBI:57692"/>
    </cofactor>
</comment>
<dbReference type="Gene3D" id="3.30.390.50">
    <property type="entry name" value="CO dehydrogenase flavoprotein, C-terminal domain"/>
    <property type="match status" value="1"/>
</dbReference>
<dbReference type="PANTHER" id="PTHR45444:SF3">
    <property type="entry name" value="XANTHINE DEHYDROGENASE"/>
    <property type="match status" value="1"/>
</dbReference>
<keyword evidence="5" id="KW-0285">Flavoprotein</keyword>
<keyword evidence="16" id="KW-1015">Disulfide bond</keyword>
<dbReference type="InterPro" id="IPR046867">
    <property type="entry name" value="AldOxase/xan_DH_MoCoBD2"/>
</dbReference>
<dbReference type="SUPFAM" id="SSF54665">
    <property type="entry name" value="CO dehydrogenase molybdoprotein N-domain-like"/>
    <property type="match status" value="1"/>
</dbReference>
<gene>
    <name evidence="23" type="ORF">H4Q32_000494</name>
</gene>
<dbReference type="Gene3D" id="3.10.20.30">
    <property type="match status" value="1"/>
</dbReference>
<keyword evidence="14" id="KW-0411">Iron-sulfur</keyword>
<feature type="binding site" evidence="18">
    <location>
        <position position="1434"/>
    </location>
    <ligand>
        <name>Zn(2+)</name>
        <dbReference type="ChEBI" id="CHEBI:29105"/>
        <note>catalytic</note>
    </ligand>
</feature>
<dbReference type="SUPFAM" id="SSF55447">
    <property type="entry name" value="CO dehydrogenase flavoprotein C-terminal domain-like"/>
    <property type="match status" value="1"/>
</dbReference>
<feature type="domain" description="Peptidase M12A" evidence="22">
    <location>
        <begin position="1950"/>
        <end position="2146"/>
    </location>
</feature>
<feature type="binding site" evidence="18">
    <location>
        <position position="1424"/>
    </location>
    <ligand>
        <name>Zn(2+)</name>
        <dbReference type="ChEBI" id="CHEBI:29105"/>
        <note>catalytic</note>
    </ligand>
</feature>
<keyword evidence="15 18" id="KW-0482">Metalloprotease</keyword>
<comment type="caution">
    <text evidence="23">The sequence shown here is derived from an EMBL/GenBank/DDBJ whole genome shotgun (WGS) entry which is preliminary data.</text>
</comment>
<feature type="domain" description="Peptidase M12A" evidence="22">
    <location>
        <begin position="2213"/>
        <end position="2408"/>
    </location>
</feature>
<dbReference type="SUPFAM" id="SSF56003">
    <property type="entry name" value="Molybdenum cofactor-binding domain"/>
    <property type="match status" value="1"/>
</dbReference>
<keyword evidence="24" id="KW-1185">Reference proteome</keyword>
<evidence type="ECO:0000256" key="5">
    <source>
        <dbReference type="ARBA" id="ARBA00022630"/>
    </source>
</evidence>
<reference evidence="23 24" key="1">
    <citation type="submission" date="2022-01" db="EMBL/GenBank/DDBJ databases">
        <title>A high-quality chromosome-level genome assembly of rohu carp, Labeo rohita.</title>
        <authorList>
            <person name="Arick M.A. II"/>
            <person name="Hsu C.-Y."/>
            <person name="Magbanua Z."/>
            <person name="Pechanova O."/>
            <person name="Grover C."/>
            <person name="Miller E."/>
            <person name="Thrash A."/>
            <person name="Ezzel L."/>
            <person name="Alam S."/>
            <person name="Benzie J."/>
            <person name="Hamilton M."/>
            <person name="Karsi A."/>
            <person name="Lawrence M.L."/>
            <person name="Peterson D.G."/>
        </authorList>
    </citation>
    <scope>NUCLEOTIDE SEQUENCE [LARGE SCALE GENOMIC DNA]</scope>
    <source>
        <strain evidence="24">BAU-BD-2019</strain>
        <tissue evidence="23">Blood</tissue>
    </source>
</reference>
<keyword evidence="13" id="KW-0408">Iron</keyword>
<feature type="active site" evidence="18">
    <location>
        <position position="2309"/>
    </location>
</feature>
<dbReference type="PANTHER" id="PTHR45444">
    <property type="entry name" value="XANTHINE DEHYDROGENASE"/>
    <property type="match status" value="1"/>
</dbReference>
<dbReference type="SUPFAM" id="SSF54292">
    <property type="entry name" value="2Fe-2S ferredoxin-like"/>
    <property type="match status" value="1"/>
</dbReference>
<feature type="domain" description="FAD-binding PCMH-type" evidence="21">
    <location>
        <begin position="180"/>
        <end position="365"/>
    </location>
</feature>
<keyword evidence="4" id="KW-0500">Molybdenum</keyword>
<feature type="active site" evidence="18">
    <location>
        <position position="2046"/>
    </location>
</feature>
<feature type="binding site" evidence="18">
    <location>
        <position position="2308"/>
    </location>
    <ligand>
        <name>Zn(2+)</name>
        <dbReference type="ChEBI" id="CHEBI:29105"/>
        <note>catalytic</note>
    </ligand>
</feature>
<keyword evidence="10" id="KW-0274">FAD</keyword>
<dbReference type="EMBL" id="JACTAM010000022">
    <property type="protein sequence ID" value="KAI2650495.1"/>
    <property type="molecule type" value="Genomic_DNA"/>
</dbReference>
<keyword evidence="12" id="KW-0560">Oxidoreductase</keyword>
<dbReference type="InterPro" id="IPR036683">
    <property type="entry name" value="CO_DH_flav_C_dom_sf"/>
</dbReference>
<dbReference type="Gene3D" id="3.90.1170.50">
    <property type="entry name" value="Aldehyde oxidase/xanthine dehydrogenase, a/b hammerhead"/>
    <property type="match status" value="1"/>
</dbReference>
<keyword evidence="6 18" id="KW-0645">Protease</keyword>
<comment type="cofactor">
    <cofactor evidence="1">
        <name>Mo-molybdopterin</name>
        <dbReference type="ChEBI" id="CHEBI:71302"/>
    </cofactor>
</comment>
<dbReference type="SUPFAM" id="SSF47741">
    <property type="entry name" value="CO dehydrogenase ISP C-domain like"/>
    <property type="match status" value="1"/>
</dbReference>
<dbReference type="Gene3D" id="3.40.390.10">
    <property type="entry name" value="Collagenase (Catalytic Domain)"/>
    <property type="match status" value="4"/>
</dbReference>
<feature type="binding site" evidence="18">
    <location>
        <position position="2045"/>
    </location>
    <ligand>
        <name>Zn(2+)</name>
        <dbReference type="ChEBI" id="CHEBI:29105"/>
        <note>catalytic</note>
    </ligand>
</feature>
<accession>A0ABQ8LIJ5</accession>
<dbReference type="InterPro" id="IPR037165">
    <property type="entry name" value="AldOxase/xan_DH_Mopterin-bd_sf"/>
</dbReference>
<dbReference type="InterPro" id="IPR016167">
    <property type="entry name" value="FAD-bd_PCMH_sub1"/>
</dbReference>
<keyword evidence="9 18" id="KW-0378">Hydrolase</keyword>
<dbReference type="Pfam" id="PF00941">
    <property type="entry name" value="FAD_binding_5"/>
    <property type="match status" value="1"/>
</dbReference>
<evidence type="ECO:0000256" key="1">
    <source>
        <dbReference type="ARBA" id="ARBA00001924"/>
    </source>
</evidence>
<evidence type="ECO:0000256" key="19">
    <source>
        <dbReference type="RuleBase" id="RU361183"/>
    </source>
</evidence>
<dbReference type="InterPro" id="IPR036856">
    <property type="entry name" value="Ald_Oxase/Xan_DH_a/b_sf"/>
</dbReference>
<feature type="domain" description="2Fe-2S ferredoxin-type" evidence="20">
    <location>
        <begin position="1"/>
        <end position="67"/>
    </location>
</feature>
<feature type="domain" description="Peptidase M12A" evidence="22">
    <location>
        <begin position="1595"/>
        <end position="1791"/>
    </location>
</feature>
<evidence type="ECO:0000256" key="9">
    <source>
        <dbReference type="ARBA" id="ARBA00022801"/>
    </source>
</evidence>
<dbReference type="InterPro" id="IPR001506">
    <property type="entry name" value="Peptidase_M12A"/>
</dbReference>
<evidence type="ECO:0000256" key="18">
    <source>
        <dbReference type="PROSITE-ProRule" id="PRU01211"/>
    </source>
</evidence>
<feature type="binding site" evidence="18">
    <location>
        <position position="1700"/>
    </location>
    <ligand>
        <name>Zn(2+)</name>
        <dbReference type="ChEBI" id="CHEBI:29105"/>
        <note>catalytic</note>
    </ligand>
</feature>
<keyword evidence="8 18" id="KW-0479">Metal-binding</keyword>
<dbReference type="InterPro" id="IPR002346">
    <property type="entry name" value="Mopterin_DH_FAD-bd"/>
</dbReference>
<evidence type="ECO:0000259" key="21">
    <source>
        <dbReference type="PROSITE" id="PS51387"/>
    </source>
</evidence>
<sequence length="2408" mass="267920">MLLSYLRKKLRLTGTKYGCGGGGCGACTVMVSKYDPQTKTINHSSINACLLPVCQLHGAAVTTIEGIGSTKTKLHPVQERIAKAHGSQCGFCTPGMVMSMYTLLRNNPQPTLEDVTKGLAGNLCRCTGYRPIVDGYRTFCESENCCQLNGSGRNVANENESVEPIENRLAEIKDRTTQRFCGERMTWISPGSLDELLQLKTDYPQAPLVMGNTNIGLDMKFKGVFHPVIISPTRVPELFKVTQKSEGVCVGAGCSMTVLKSVLEKSINDFPPESTHMFRALLQQINLVGGQQIRNVATLGGNIASAFPNSDLTPVLAAGRCTLVALSKDGRRRVPIDKDFFLGFAKTILKPDEIVLSVFIPATRPNEIVHAFRHAPRKESALATVNAGMRIWFNDNSNIVKEISIYYGGVGATIVSADQACQQIVGRPWEEATLSDAYSVLVDEIKLAPSAPGGKVDFRRSLTLSLLFKFNLLILQHLKEKDVTQGEIPQKMQSAIHPLPKHIQPGYQEFQSAQDPVGRPMMHRSALSQATGEAVYCDDLPHTDGELFLVIVTSSRPHAKIIHIDFSEALKLPGVVDVITAKDIPGKKFRPFSGYNEEVLAENEVTCVGQMVCAVVADSKAHAKRGAAAVEISYEDLQNRIFTVESLSSYLGERLSGRCRKGFERGRTREIRIGGQEHFYLETQSFLVIPVGEEKEMKVYLSTQHPTLAQEAIAETLGIPSNRVSCHVKRMGGAFGGKIIKTAILASITAVAAWKTGRPVRCVLERGEDMLITGGRFMKNGRITAADFQYYTNAGNAADESVLVAEKMLLHLDNAYNISNLRGRSAACKTNLPSNTAFRGFGVPQSTLVVESMIDNVALKLRRLPEEIREINMYKEVSLTHYKMEFDPENLVRCWNECMEKADVKQRRQAIDLFNQQNQFRKRGIAIVPIKYGIGFPEGFLNQAAALVHIYKDGTVLVSHGGTEMGQGVHTKIQQVASRELNIPTTLIHISETSTQCVPNTCPSAASFGTDANGMAVKDACQILYSRLEPVRKKNPKGTWQDWISTAFLEKISLSATGYYRGHDLDIDWEKQEGKPYAYFTYAVGCSEVELDCLTGEYRTLRTDIVADIGRSINPSIDIGQELKFSPSGVLYTRGPGQYKIPSFCDVPLKFNVYLLAGSSNPHAIYSSKGIGEPTLFLGSSVFFAIKDAVTSARKDAGLTGPFQLNSPATPERACLACATPFTKMMDIKLRRDVTQSWDFILRGTPGQQHTLRGKLQLLYNNMDTRASLSILLLLFGVSHASPLMEERFEGVFVSEPEPLDITTRILETNNGSSEVLIEGDLLFPKTRNALYCLNNNCFWKKNANNIVEIPYIVSTYYDRTVIANAMSTFHSKTCIRFVARSTQTDYISIENKDGCYSSLGRTGGKQVVSLNRYGCVYQGIVQHELNHALGFYHEQTRSDRDQYVKINWENISPDMAYNFQKQNTNNQNTPYDYGSVMHYGRTAFSIQPGLETITPIPDGTVEIGQRQGMSNTDILRINKLRPTYSDNMDTRASLSILLLLFGVSQASPLMEERFEGVFVSEPEPLDITTRILETNNGSSEVLIEGDLLFPKTRNALYCLNNNCFWKKNANNIVEIPYVVSTYYDRSVIANAMSTFHSKTCIRFVARSTQTDYISIENKDGCYSSLGRTGGKQVVSLNRYGCVYHGIVQHELNHALGFYHEQTRSDRDQYVKINWENISPDMAYNFQKQNTNNQNTPYDYGSVMHYGRTAFSIQPGLETITPIPDGTVEIGQRQGMSNTDILRINKLNGSNGVLPNCVGEGCFSIVHDGAVVVCGVLVVGVLYLEVAGLIGWDVLPVDLNVLVAITPGVFMVEAQSVIKLMLNDAVIQTTSPLEGDQLLATNSTKIRVAPTRKENYDAQRLVDSPTYTPEPPAFVPIPGNVDITTKFLETNKGSSKHLMQGDLVFPKTRNALYCLNNNCFWKKNANNLVEVPYIVSTSADISVIQNAMSTFHSKTCIRFVPRVNQTDYISIEDTDGCYSCLGRIGGQQLVSLKRTGCLYHGIIQHELNHALGFYHEHTRSDRDKYVKINWEYIPTDKASNFQIQNTNNQNTTYDYGSIMHYGRTAFSNTAGKDTITPIPNAAVEIGQRQDMSNIDILRINKLYGYNMDTRASLSILLLLFGVSQASYFMEPSHEDVFITLPENVDITTQILESNNGSSEILIEGDLVFPKTRNALYCLNNNCFWKKNANNIVEIPYIVSTYYDRSVIANAMSTFHSKTCIRFVARSTQTDYISIENKDGCYSSLGRTGGKQVVSLNRYGCVYHGIVQHELNHALGFYHEQTRSDRDQYVKINWENISPDMAYNFQRQNTNNQNTPYDYGSVMHYGRTAFSIQPGLETITPIPDGTVEIGQRQGMSNTDILRINKLYGC</sequence>
<protein>
    <recommendedName>
        <fullName evidence="19">Metalloendopeptidase</fullName>
        <ecNumber evidence="19">3.4.24.-</ecNumber>
    </recommendedName>
</protein>
<dbReference type="SMART" id="SM00235">
    <property type="entry name" value="ZnMc"/>
    <property type="match status" value="4"/>
</dbReference>
<dbReference type="InterPro" id="IPR016208">
    <property type="entry name" value="Ald_Oxase/xanthine_DH-like"/>
</dbReference>
<dbReference type="Pfam" id="PF01400">
    <property type="entry name" value="Astacin"/>
    <property type="match status" value="4"/>
</dbReference>
<dbReference type="EC" id="3.4.24.-" evidence="19"/>
<feature type="binding site" evidence="18">
    <location>
        <position position="1694"/>
    </location>
    <ligand>
        <name>Zn(2+)</name>
        <dbReference type="ChEBI" id="CHEBI:29105"/>
        <note>catalytic</note>
    </ligand>
</feature>
<dbReference type="Pfam" id="PF01799">
    <property type="entry name" value="Fer2_2"/>
    <property type="match status" value="1"/>
</dbReference>
<feature type="active site" evidence="18">
    <location>
        <position position="1425"/>
    </location>
</feature>
<evidence type="ECO:0000256" key="7">
    <source>
        <dbReference type="ARBA" id="ARBA00022714"/>
    </source>
</evidence>
<keyword evidence="11 18" id="KW-0862">Zinc</keyword>
<organism evidence="23 24">
    <name type="scientific">Labeo rohita</name>
    <name type="common">Indian major carp</name>
    <name type="synonym">Cyprinus rohita</name>
    <dbReference type="NCBI Taxonomy" id="84645"/>
    <lineage>
        <taxon>Eukaryota</taxon>
        <taxon>Metazoa</taxon>
        <taxon>Chordata</taxon>
        <taxon>Craniata</taxon>
        <taxon>Vertebrata</taxon>
        <taxon>Euteleostomi</taxon>
        <taxon>Actinopterygii</taxon>
        <taxon>Neopterygii</taxon>
        <taxon>Teleostei</taxon>
        <taxon>Ostariophysi</taxon>
        <taxon>Cypriniformes</taxon>
        <taxon>Cyprinidae</taxon>
        <taxon>Labeoninae</taxon>
        <taxon>Labeonini</taxon>
        <taxon>Labeo</taxon>
    </lineage>
</organism>
<feature type="binding site" evidence="18">
    <location>
        <position position="2318"/>
    </location>
    <ligand>
        <name>Zn(2+)</name>
        <dbReference type="ChEBI" id="CHEBI:29105"/>
        <note>catalytic</note>
    </ligand>
</feature>
<evidence type="ECO:0000313" key="24">
    <source>
        <dbReference type="Proteomes" id="UP000830375"/>
    </source>
</evidence>
<feature type="binding site" evidence="18">
    <location>
        <position position="1690"/>
    </location>
    <ligand>
        <name>Zn(2+)</name>
        <dbReference type="ChEBI" id="CHEBI:29105"/>
        <note>catalytic</note>
    </ligand>
</feature>
<evidence type="ECO:0000256" key="14">
    <source>
        <dbReference type="ARBA" id="ARBA00023014"/>
    </source>
</evidence>
<dbReference type="InterPro" id="IPR006058">
    <property type="entry name" value="2Fe2S_fd_BS"/>
</dbReference>
<dbReference type="InterPro" id="IPR005107">
    <property type="entry name" value="CO_DH_flav_C"/>
</dbReference>
<comment type="cofactor">
    <cofactor evidence="18 19">
        <name>Zn(2+)</name>
        <dbReference type="ChEBI" id="CHEBI:29105"/>
    </cofactor>
    <text evidence="18 19">Binds 1 zinc ion per subunit.</text>
</comment>
<evidence type="ECO:0000256" key="17">
    <source>
        <dbReference type="ARBA" id="ARBA00034078"/>
    </source>
</evidence>
<dbReference type="InterPro" id="IPR001041">
    <property type="entry name" value="2Fe-2S_ferredoxin-type"/>
</dbReference>
<dbReference type="PRINTS" id="PR00480">
    <property type="entry name" value="ASTACIN"/>
</dbReference>
<dbReference type="SUPFAM" id="SSF55486">
    <property type="entry name" value="Metalloproteases ('zincins'), catalytic domain"/>
    <property type="match status" value="4"/>
</dbReference>